<evidence type="ECO:0000313" key="3">
    <source>
        <dbReference type="EMBL" id="OCF37942.1"/>
    </source>
</evidence>
<evidence type="ECO:0000256" key="2">
    <source>
        <dbReference type="SAM" id="Phobius"/>
    </source>
</evidence>
<dbReference type="InterPro" id="IPR007577">
    <property type="entry name" value="GlycoTrfase_DXD_sugar-bd_CS"/>
</dbReference>
<organism evidence="3 4">
    <name type="scientific">Kwoniella heveanensis BCC8398</name>
    <dbReference type="NCBI Taxonomy" id="1296120"/>
    <lineage>
        <taxon>Eukaryota</taxon>
        <taxon>Fungi</taxon>
        <taxon>Dikarya</taxon>
        <taxon>Basidiomycota</taxon>
        <taxon>Agaricomycotina</taxon>
        <taxon>Tremellomycetes</taxon>
        <taxon>Tremellales</taxon>
        <taxon>Cryptococcaceae</taxon>
        <taxon>Kwoniella</taxon>
    </lineage>
</organism>
<dbReference type="InterPro" id="IPR029044">
    <property type="entry name" value="Nucleotide-diphossugar_trans"/>
</dbReference>
<reference evidence="4" key="2">
    <citation type="submission" date="2013-12" db="EMBL/GenBank/DDBJ databases">
        <title>Evolution of pathogenesis and genome organization in the Tremellales.</title>
        <authorList>
            <person name="Cuomo C."/>
            <person name="Litvintseva A."/>
            <person name="Heitman J."/>
            <person name="Chen Y."/>
            <person name="Sun S."/>
            <person name="Springer D."/>
            <person name="Dromer F."/>
            <person name="Young S."/>
            <person name="Zeng Q."/>
            <person name="Chapman S."/>
            <person name="Gujja S."/>
            <person name="Saif S."/>
            <person name="Birren B."/>
        </authorList>
    </citation>
    <scope>NUCLEOTIDE SEQUENCE [LARGE SCALE GENOMIC DNA]</scope>
    <source>
        <strain evidence="4">BCC8398</strain>
    </source>
</reference>
<accession>A0A1B9H3U0</accession>
<feature type="transmembrane region" description="Helical" evidence="2">
    <location>
        <begin position="21"/>
        <end position="42"/>
    </location>
</feature>
<gene>
    <name evidence="3" type="ORF">I316_00166</name>
</gene>
<dbReference type="Pfam" id="PF04488">
    <property type="entry name" value="Gly_transf_sug"/>
    <property type="match status" value="1"/>
</dbReference>
<proteinExistence type="inferred from homology"/>
<dbReference type="Proteomes" id="UP000092666">
    <property type="component" value="Unassembled WGS sequence"/>
</dbReference>
<dbReference type="OrthoDB" id="409543at2759"/>
<keyword evidence="2" id="KW-1133">Transmembrane helix</keyword>
<dbReference type="Gene3D" id="3.90.550.20">
    <property type="match status" value="1"/>
</dbReference>
<sequence>MLPLWVRGGKPITIPLNRNRSLQLPTLPTLLILLVIGFIVSLSHSRPLTFPSSRANPTRPYALTTSPFRVDSSLFLPPPESDRPDYIPAPVTPKKKAMVVPDSVHYVYGLKDVDSADGRGEELPYYAYLAMRSALVKLRPKVMYFHYKHLPTGPWWDEISPHLTLIETQVPSEIYGRPLKHFAHKADVLRLLAMKYSGGIYLDIDIFVIKPFDDLLYFPTTLGMEASPDSRRTALDPEGLCNAIIISEPGSTFIDRWLASYETFDGGVWAHHSVVKPWQIARAHPDEIQVLNERAFFWPMWHGSEVQKTHETDEHDFAATGQYA</sequence>
<dbReference type="STRING" id="1296120.A0A1B9H3U0"/>
<dbReference type="PANTHER" id="PTHR46830">
    <property type="entry name" value="TRANSFERASE, PUTATIVE-RELATED"/>
    <property type="match status" value="1"/>
</dbReference>
<evidence type="ECO:0000256" key="1">
    <source>
        <dbReference type="ARBA" id="ARBA00009003"/>
    </source>
</evidence>
<dbReference type="SUPFAM" id="SSF53448">
    <property type="entry name" value="Nucleotide-diphospho-sugar transferases"/>
    <property type="match status" value="1"/>
</dbReference>
<dbReference type="PANTHER" id="PTHR46830:SF2">
    <property type="entry name" value="ALPHA-1,4-N-ACETYLGLUCOSAMINYLTRANSFERASE"/>
    <property type="match status" value="1"/>
</dbReference>
<keyword evidence="2" id="KW-0812">Transmembrane</keyword>
<comment type="similarity">
    <text evidence="1">Belongs to the glycosyltransferase 32 family.</text>
</comment>
<name>A0A1B9H3U0_9TREE</name>
<dbReference type="AlphaFoldDB" id="A0A1B9H3U0"/>
<keyword evidence="2" id="KW-0472">Membrane</keyword>
<dbReference type="EMBL" id="KI669492">
    <property type="protein sequence ID" value="OCF37942.1"/>
    <property type="molecule type" value="Genomic_DNA"/>
</dbReference>
<reference evidence="3 4" key="1">
    <citation type="submission" date="2013-07" db="EMBL/GenBank/DDBJ databases">
        <title>The Genome Sequence of Cryptococcus heveanensis BCC8398.</title>
        <authorList>
            <consortium name="The Broad Institute Genome Sequencing Platform"/>
            <person name="Cuomo C."/>
            <person name="Litvintseva A."/>
            <person name="Chen Y."/>
            <person name="Heitman J."/>
            <person name="Sun S."/>
            <person name="Springer D."/>
            <person name="Dromer F."/>
            <person name="Young S.K."/>
            <person name="Zeng Q."/>
            <person name="Gargeya S."/>
            <person name="Fitzgerald M."/>
            <person name="Abouelleil A."/>
            <person name="Alvarado L."/>
            <person name="Berlin A.M."/>
            <person name="Chapman S.B."/>
            <person name="Dewar J."/>
            <person name="Goldberg J."/>
            <person name="Griggs A."/>
            <person name="Gujja S."/>
            <person name="Hansen M."/>
            <person name="Howarth C."/>
            <person name="Imamovic A."/>
            <person name="Larimer J."/>
            <person name="McCowan C."/>
            <person name="Murphy C."/>
            <person name="Pearson M."/>
            <person name="Priest M."/>
            <person name="Roberts A."/>
            <person name="Saif S."/>
            <person name="Shea T."/>
            <person name="Sykes S."/>
            <person name="Wortman J."/>
            <person name="Nusbaum C."/>
            <person name="Birren B."/>
        </authorList>
    </citation>
    <scope>NUCLEOTIDE SEQUENCE [LARGE SCALE GENOMIC DNA]</scope>
    <source>
        <strain evidence="3 4">BCC8398</strain>
    </source>
</reference>
<protein>
    <submittedName>
        <fullName evidence="3">Uncharacterized protein</fullName>
    </submittedName>
</protein>
<keyword evidence="4" id="KW-1185">Reference proteome</keyword>
<evidence type="ECO:0000313" key="4">
    <source>
        <dbReference type="Proteomes" id="UP000092666"/>
    </source>
</evidence>